<evidence type="ECO:0000256" key="1">
    <source>
        <dbReference type="SAM" id="SignalP"/>
    </source>
</evidence>
<dbReference type="Proteomes" id="UP000265618">
    <property type="component" value="Unassembled WGS sequence"/>
</dbReference>
<comment type="caution">
    <text evidence="2">The sequence shown here is derived from an EMBL/GenBank/DDBJ whole genome shotgun (WGS) entry which is preliminary data.</text>
</comment>
<gene>
    <name evidence="2" type="ORF">KIPB_010896</name>
</gene>
<feature type="non-terminal residue" evidence="2">
    <location>
        <position position="87"/>
    </location>
</feature>
<reference evidence="2 3" key="1">
    <citation type="journal article" date="2018" name="PLoS ONE">
        <title>The draft genome of Kipferlia bialata reveals reductive genome evolution in fornicate parasites.</title>
        <authorList>
            <person name="Tanifuji G."/>
            <person name="Takabayashi S."/>
            <person name="Kume K."/>
            <person name="Takagi M."/>
            <person name="Nakayama T."/>
            <person name="Kamikawa R."/>
            <person name="Inagaki Y."/>
            <person name="Hashimoto T."/>
        </authorList>
    </citation>
    <scope>NUCLEOTIDE SEQUENCE [LARGE SCALE GENOMIC DNA]</scope>
    <source>
        <strain evidence="2">NY0173</strain>
    </source>
</reference>
<protein>
    <recommendedName>
        <fullName evidence="4">Calcineurin-like phosphoesterase domain-containing protein</fullName>
    </recommendedName>
</protein>
<evidence type="ECO:0000313" key="2">
    <source>
        <dbReference type="EMBL" id="GIQ88606.1"/>
    </source>
</evidence>
<dbReference type="SUPFAM" id="SSF56300">
    <property type="entry name" value="Metallo-dependent phosphatases"/>
    <property type="match status" value="1"/>
</dbReference>
<feature type="signal peptide" evidence="1">
    <location>
        <begin position="1"/>
        <end position="21"/>
    </location>
</feature>
<sequence>MQLSPSSLLLMCLCMACAVCAEEYPKSLRIDGSTFSILQLTDIHMSDGDHAHAAQALEHIAAMALEYDPGLVVVTGDVPADAADPLS</sequence>
<evidence type="ECO:0000313" key="3">
    <source>
        <dbReference type="Proteomes" id="UP000265618"/>
    </source>
</evidence>
<organism evidence="2 3">
    <name type="scientific">Kipferlia bialata</name>
    <dbReference type="NCBI Taxonomy" id="797122"/>
    <lineage>
        <taxon>Eukaryota</taxon>
        <taxon>Metamonada</taxon>
        <taxon>Carpediemonas-like organisms</taxon>
        <taxon>Kipferlia</taxon>
    </lineage>
</organism>
<dbReference type="AlphaFoldDB" id="A0A9K3D4D1"/>
<keyword evidence="3" id="KW-1185">Reference proteome</keyword>
<evidence type="ECO:0008006" key="4">
    <source>
        <dbReference type="Google" id="ProtNLM"/>
    </source>
</evidence>
<name>A0A9K3D4D1_9EUKA</name>
<keyword evidence="1" id="KW-0732">Signal</keyword>
<dbReference type="InterPro" id="IPR029052">
    <property type="entry name" value="Metallo-depent_PP-like"/>
</dbReference>
<proteinExistence type="predicted"/>
<feature type="chain" id="PRO_5039946037" description="Calcineurin-like phosphoesterase domain-containing protein" evidence="1">
    <location>
        <begin position="22"/>
        <end position="87"/>
    </location>
</feature>
<dbReference type="EMBL" id="BDIP01004223">
    <property type="protein sequence ID" value="GIQ88606.1"/>
    <property type="molecule type" value="Genomic_DNA"/>
</dbReference>
<accession>A0A9K3D4D1</accession>
<dbReference type="Gene3D" id="3.60.21.10">
    <property type="match status" value="1"/>
</dbReference>